<evidence type="ECO:0000256" key="1">
    <source>
        <dbReference type="ARBA" id="ARBA00004123"/>
    </source>
</evidence>
<sequence length="165" mass="18836">MSFRNKSKSHSSKGQSGPEGKSFQLSRNRFVSVSEFKNQMRVDVREYYTDDNGDQKPGRKGISLSMDEWNKLINFLPKIEKAIKKMDDSGDDSDDSSDRRGKHSKRTKKSDSEDLDSDNSDDKRKKSKKEEPKPKKAKTSDSEDDSDDDKRKKSKKVVSDSDSSK</sequence>
<dbReference type="InterPro" id="IPR045125">
    <property type="entry name" value="Sub1/Tcp4-like"/>
</dbReference>
<dbReference type="EMBL" id="CAJPIZ010004171">
    <property type="protein sequence ID" value="CAG2107235.1"/>
    <property type="molecule type" value="Genomic_DNA"/>
</dbReference>
<keyword evidence="5" id="KW-0804">Transcription</keyword>
<dbReference type="GO" id="GO:0003677">
    <property type="term" value="F:DNA binding"/>
    <property type="evidence" value="ECO:0007669"/>
    <property type="project" value="UniProtKB-KW"/>
</dbReference>
<feature type="compositionally biased region" description="Basic and acidic residues" evidence="7">
    <location>
        <begin position="120"/>
        <end position="141"/>
    </location>
</feature>
<accession>A0A7R9KRQ8</accession>
<name>A0A7R9KRQ8_9ACAR</name>
<dbReference type="SUPFAM" id="SSF54447">
    <property type="entry name" value="ssDNA-binding transcriptional regulator domain"/>
    <property type="match status" value="1"/>
</dbReference>
<protein>
    <recommendedName>
        <fullName evidence="8">Transcriptional coactivator p15 (PC4) C-terminal domain-containing protein</fullName>
    </recommendedName>
</protein>
<feature type="region of interest" description="Disordered" evidence="7">
    <location>
        <begin position="41"/>
        <end position="64"/>
    </location>
</feature>
<evidence type="ECO:0000256" key="3">
    <source>
        <dbReference type="ARBA" id="ARBA00023015"/>
    </source>
</evidence>
<feature type="region of interest" description="Disordered" evidence="7">
    <location>
        <begin position="85"/>
        <end position="165"/>
    </location>
</feature>
<proteinExistence type="inferred from homology"/>
<organism evidence="9">
    <name type="scientific">Medioppia subpectinata</name>
    <dbReference type="NCBI Taxonomy" id="1979941"/>
    <lineage>
        <taxon>Eukaryota</taxon>
        <taxon>Metazoa</taxon>
        <taxon>Ecdysozoa</taxon>
        <taxon>Arthropoda</taxon>
        <taxon>Chelicerata</taxon>
        <taxon>Arachnida</taxon>
        <taxon>Acari</taxon>
        <taxon>Acariformes</taxon>
        <taxon>Sarcoptiformes</taxon>
        <taxon>Oribatida</taxon>
        <taxon>Brachypylina</taxon>
        <taxon>Oppioidea</taxon>
        <taxon>Oppiidae</taxon>
        <taxon>Medioppia</taxon>
    </lineage>
</organism>
<evidence type="ECO:0000259" key="8">
    <source>
        <dbReference type="Pfam" id="PF02229"/>
    </source>
</evidence>
<feature type="non-terminal residue" evidence="9">
    <location>
        <position position="165"/>
    </location>
</feature>
<evidence type="ECO:0000313" key="10">
    <source>
        <dbReference type="Proteomes" id="UP000759131"/>
    </source>
</evidence>
<evidence type="ECO:0000256" key="4">
    <source>
        <dbReference type="ARBA" id="ARBA00023125"/>
    </source>
</evidence>
<dbReference type="OrthoDB" id="2505440at2759"/>
<evidence type="ECO:0000256" key="5">
    <source>
        <dbReference type="ARBA" id="ARBA00023163"/>
    </source>
</evidence>
<dbReference type="GO" id="GO:0003713">
    <property type="term" value="F:transcription coactivator activity"/>
    <property type="evidence" value="ECO:0007669"/>
    <property type="project" value="InterPro"/>
</dbReference>
<reference evidence="9" key="1">
    <citation type="submission" date="2020-11" db="EMBL/GenBank/DDBJ databases">
        <authorList>
            <person name="Tran Van P."/>
        </authorList>
    </citation>
    <scope>NUCLEOTIDE SEQUENCE</scope>
</reference>
<feature type="compositionally biased region" description="Basic residues" evidence="7">
    <location>
        <begin position="1"/>
        <end position="11"/>
    </location>
</feature>
<comment type="subcellular location">
    <subcellularLocation>
        <location evidence="1">Nucleus</location>
    </subcellularLocation>
</comment>
<evidence type="ECO:0000256" key="6">
    <source>
        <dbReference type="ARBA" id="ARBA00023242"/>
    </source>
</evidence>
<dbReference type="InterPro" id="IPR009044">
    <property type="entry name" value="ssDNA-bd_transcriptional_reg"/>
</dbReference>
<feature type="compositionally biased region" description="Basic and acidic residues" evidence="7">
    <location>
        <begin position="41"/>
        <end position="57"/>
    </location>
</feature>
<keyword evidence="3" id="KW-0805">Transcription regulation</keyword>
<evidence type="ECO:0000256" key="2">
    <source>
        <dbReference type="ARBA" id="ARBA00009001"/>
    </source>
</evidence>
<keyword evidence="10" id="KW-1185">Reference proteome</keyword>
<dbReference type="InterPro" id="IPR003173">
    <property type="entry name" value="PC4_C"/>
</dbReference>
<dbReference type="EMBL" id="OC858746">
    <property type="protein sequence ID" value="CAD7626805.1"/>
    <property type="molecule type" value="Genomic_DNA"/>
</dbReference>
<dbReference type="Proteomes" id="UP000759131">
    <property type="component" value="Unassembled WGS sequence"/>
</dbReference>
<dbReference type="Pfam" id="PF02229">
    <property type="entry name" value="PC4"/>
    <property type="match status" value="1"/>
</dbReference>
<keyword evidence="6" id="KW-0539">Nucleus</keyword>
<dbReference type="AlphaFoldDB" id="A0A7R9KRQ8"/>
<dbReference type="GO" id="GO:0005634">
    <property type="term" value="C:nucleus"/>
    <property type="evidence" value="ECO:0007669"/>
    <property type="project" value="UniProtKB-SubCell"/>
</dbReference>
<gene>
    <name evidence="9" type="ORF">OSB1V03_LOCUS7237</name>
</gene>
<keyword evidence="4" id="KW-0238">DNA-binding</keyword>
<dbReference type="GO" id="GO:0060261">
    <property type="term" value="P:positive regulation of transcription initiation by RNA polymerase II"/>
    <property type="evidence" value="ECO:0007669"/>
    <property type="project" value="InterPro"/>
</dbReference>
<feature type="domain" description="Transcriptional coactivator p15 (PC4) C-terminal" evidence="8">
    <location>
        <begin position="23"/>
        <end position="74"/>
    </location>
</feature>
<comment type="similarity">
    <text evidence="2">Belongs to the transcriptional coactivator PC4 family.</text>
</comment>
<dbReference type="PANTHER" id="PTHR13215">
    <property type="entry name" value="RNA POLYMERASE II TRANSCRIPTIONAL COACTIVATOR"/>
    <property type="match status" value="1"/>
</dbReference>
<evidence type="ECO:0000313" key="9">
    <source>
        <dbReference type="EMBL" id="CAD7626805.1"/>
    </source>
</evidence>
<dbReference type="Gene3D" id="2.30.31.10">
    <property type="entry name" value="Transcriptional Coactivator Pc4, Chain A"/>
    <property type="match status" value="1"/>
</dbReference>
<evidence type="ECO:0000256" key="7">
    <source>
        <dbReference type="SAM" id="MobiDB-lite"/>
    </source>
</evidence>
<feature type="region of interest" description="Disordered" evidence="7">
    <location>
        <begin position="1"/>
        <end position="28"/>
    </location>
</feature>